<keyword evidence="6 10" id="KW-0443">Lipid metabolism</keyword>
<keyword evidence="3 10" id="KW-0808">Transferase</keyword>
<feature type="transmembrane region" description="Helical" evidence="10">
    <location>
        <begin position="135"/>
        <end position="166"/>
    </location>
</feature>
<dbReference type="NCBIfam" id="TIGR00023">
    <property type="entry name" value="glycerol-3-phosphate 1-O-acyltransferase PlsY"/>
    <property type="match status" value="1"/>
</dbReference>
<feature type="transmembrane region" description="Helical" evidence="10">
    <location>
        <begin position="6"/>
        <end position="29"/>
    </location>
</feature>
<name>E6U500_ETHHY</name>
<dbReference type="PANTHER" id="PTHR30309:SF0">
    <property type="entry name" value="GLYCEROL-3-PHOSPHATE ACYLTRANSFERASE-RELATED"/>
    <property type="match status" value="1"/>
</dbReference>
<dbReference type="STRING" id="663278.Ethha_1155"/>
<comment type="subunit">
    <text evidence="10">Probably interacts with PlsX.</text>
</comment>
<protein>
    <recommendedName>
        <fullName evidence="10">Glycerol-3-phosphate acyltransferase</fullName>
    </recommendedName>
    <alternativeName>
        <fullName evidence="10">Acyl-PO4 G3P acyltransferase</fullName>
    </alternativeName>
    <alternativeName>
        <fullName evidence="10">Acyl-phosphate--glycerol-3-phosphate acyltransferase</fullName>
    </alternativeName>
    <alternativeName>
        <fullName evidence="10">G3P acyltransferase</fullName>
        <shortName evidence="10">GPAT</shortName>
        <ecNumber evidence="10">2.3.1.275</ecNumber>
    </alternativeName>
    <alternativeName>
        <fullName evidence="10">Lysophosphatidic acid synthase</fullName>
        <shortName evidence="10">LPA synthase</shortName>
    </alternativeName>
</protein>
<keyword evidence="12" id="KW-1185">Reference proteome</keyword>
<reference evidence="11 12" key="1">
    <citation type="submission" date="2010-12" db="EMBL/GenBank/DDBJ databases">
        <title>Complete sequence of Ethanoligenens harbinense YUAN-3.</title>
        <authorList>
            <person name="Lucas S."/>
            <person name="Copeland A."/>
            <person name="Lapidus A."/>
            <person name="Cheng J.-F."/>
            <person name="Bruce D."/>
            <person name="Goodwin L."/>
            <person name="Pitluck S."/>
            <person name="Chertkov O."/>
            <person name="Misra M."/>
            <person name="Detter J.C."/>
            <person name="Han C."/>
            <person name="Tapia R."/>
            <person name="Land M."/>
            <person name="Hauser L."/>
            <person name="Jeffries C."/>
            <person name="Kyrpides N."/>
            <person name="Ivanova N."/>
            <person name="Mikhailova N."/>
            <person name="Wang A."/>
            <person name="Mouttaki H."/>
            <person name="He Z."/>
            <person name="Zhou J."/>
            <person name="Hemme C.L."/>
            <person name="Woyke T."/>
        </authorList>
    </citation>
    <scope>NUCLEOTIDE SEQUENCE [LARGE SCALE GENOMIC DNA]</scope>
    <source>
        <strain evidence="12">DSM 18485 / JCM 12961 / CGMCC 1.5033 / YUAN-3</strain>
    </source>
</reference>
<dbReference type="PANTHER" id="PTHR30309">
    <property type="entry name" value="INNER MEMBRANE PROTEIN YGIH"/>
    <property type="match status" value="1"/>
</dbReference>
<comment type="similarity">
    <text evidence="10">Belongs to the PlsY family.</text>
</comment>
<feature type="transmembrane region" description="Helical" evidence="10">
    <location>
        <begin position="94"/>
        <end position="115"/>
    </location>
</feature>
<keyword evidence="5 10" id="KW-1133">Transmembrane helix</keyword>
<accession>E6U500</accession>
<evidence type="ECO:0000256" key="7">
    <source>
        <dbReference type="ARBA" id="ARBA00023136"/>
    </source>
</evidence>
<dbReference type="GO" id="GO:0008654">
    <property type="term" value="P:phospholipid biosynthetic process"/>
    <property type="evidence" value="ECO:0007669"/>
    <property type="project" value="UniProtKB-UniRule"/>
</dbReference>
<keyword evidence="9 10" id="KW-1208">Phospholipid metabolism</keyword>
<comment type="subcellular location">
    <subcellularLocation>
        <location evidence="10">Cell membrane</location>
        <topology evidence="10">Multi-pass membrane protein</topology>
    </subcellularLocation>
</comment>
<dbReference type="eggNOG" id="COG0344">
    <property type="taxonomic scope" value="Bacteria"/>
</dbReference>
<feature type="transmembrane region" description="Helical" evidence="10">
    <location>
        <begin position="68"/>
        <end position="88"/>
    </location>
</feature>
<dbReference type="EMBL" id="CP002400">
    <property type="protein sequence ID" value="ADU26706.1"/>
    <property type="molecule type" value="Genomic_DNA"/>
</dbReference>
<keyword evidence="8 10" id="KW-0594">Phospholipid biosynthesis</keyword>
<dbReference type="AlphaFoldDB" id="E6U500"/>
<evidence type="ECO:0000256" key="1">
    <source>
        <dbReference type="ARBA" id="ARBA00022475"/>
    </source>
</evidence>
<keyword evidence="4 10" id="KW-0812">Transmembrane</keyword>
<dbReference type="UniPathway" id="UPA00085"/>
<keyword evidence="2 10" id="KW-0444">Lipid biosynthesis</keyword>
<dbReference type="RefSeq" id="WP_013485067.1">
    <property type="nucleotide sequence ID" value="NC_014828.1"/>
</dbReference>
<dbReference type="Pfam" id="PF02660">
    <property type="entry name" value="G3P_acyltransf"/>
    <property type="match status" value="1"/>
</dbReference>
<dbReference type="HAMAP" id="MF_01043">
    <property type="entry name" value="PlsY"/>
    <property type="match status" value="1"/>
</dbReference>
<evidence type="ECO:0000256" key="3">
    <source>
        <dbReference type="ARBA" id="ARBA00022679"/>
    </source>
</evidence>
<proteinExistence type="inferred from homology"/>
<dbReference type="SMART" id="SM01207">
    <property type="entry name" value="G3P_acyltransf"/>
    <property type="match status" value="1"/>
</dbReference>
<dbReference type="GO" id="GO:0005886">
    <property type="term" value="C:plasma membrane"/>
    <property type="evidence" value="ECO:0007669"/>
    <property type="project" value="UniProtKB-SubCell"/>
</dbReference>
<gene>
    <name evidence="10" type="primary">plsY</name>
    <name evidence="11" type="ordered locus">Ethha_1155</name>
</gene>
<organism evidence="11 12">
    <name type="scientific">Ethanoligenens harbinense (strain DSM 18485 / JCM 12961 / CGMCC 1.5033 / YUAN-3)</name>
    <dbReference type="NCBI Taxonomy" id="663278"/>
    <lineage>
        <taxon>Bacteria</taxon>
        <taxon>Bacillati</taxon>
        <taxon>Bacillota</taxon>
        <taxon>Clostridia</taxon>
        <taxon>Eubacteriales</taxon>
        <taxon>Oscillospiraceae</taxon>
        <taxon>Ethanoligenens</taxon>
    </lineage>
</organism>
<dbReference type="KEGG" id="eha:Ethha_1155"/>
<dbReference type="Proteomes" id="UP000001551">
    <property type="component" value="Chromosome"/>
</dbReference>
<evidence type="ECO:0000313" key="11">
    <source>
        <dbReference type="EMBL" id="ADU26706.1"/>
    </source>
</evidence>
<evidence type="ECO:0000256" key="4">
    <source>
        <dbReference type="ARBA" id="ARBA00022692"/>
    </source>
</evidence>
<evidence type="ECO:0000313" key="12">
    <source>
        <dbReference type="Proteomes" id="UP000001551"/>
    </source>
</evidence>
<dbReference type="InterPro" id="IPR003811">
    <property type="entry name" value="G3P_acylTferase_PlsY"/>
</dbReference>
<dbReference type="HOGENOM" id="CLU_081254_7_1_9"/>
<evidence type="ECO:0000256" key="5">
    <source>
        <dbReference type="ARBA" id="ARBA00022989"/>
    </source>
</evidence>
<dbReference type="GO" id="GO:0043772">
    <property type="term" value="F:acyl-phosphate glycerol-3-phosphate acyltransferase activity"/>
    <property type="evidence" value="ECO:0007669"/>
    <property type="project" value="UniProtKB-UniRule"/>
</dbReference>
<evidence type="ECO:0000256" key="9">
    <source>
        <dbReference type="ARBA" id="ARBA00023264"/>
    </source>
</evidence>
<comment type="pathway">
    <text evidence="10">Lipid metabolism; phospholipid metabolism.</text>
</comment>
<dbReference type="EC" id="2.3.1.275" evidence="10"/>
<evidence type="ECO:0000256" key="6">
    <source>
        <dbReference type="ARBA" id="ARBA00023098"/>
    </source>
</evidence>
<keyword evidence="7 10" id="KW-0472">Membrane</keyword>
<comment type="catalytic activity">
    <reaction evidence="10">
        <text>an acyl phosphate + sn-glycerol 3-phosphate = a 1-acyl-sn-glycero-3-phosphate + phosphate</text>
        <dbReference type="Rhea" id="RHEA:34075"/>
        <dbReference type="ChEBI" id="CHEBI:43474"/>
        <dbReference type="ChEBI" id="CHEBI:57597"/>
        <dbReference type="ChEBI" id="CHEBI:57970"/>
        <dbReference type="ChEBI" id="CHEBI:59918"/>
        <dbReference type="EC" id="2.3.1.275"/>
    </reaction>
</comment>
<feature type="transmembrane region" description="Helical" evidence="10">
    <location>
        <begin position="178"/>
        <end position="196"/>
    </location>
</feature>
<keyword evidence="1 10" id="KW-1003">Cell membrane</keyword>
<comment type="function">
    <text evidence="10">Catalyzes the transfer of an acyl group from acyl-phosphate (acyl-PO(4)) to glycerol-3-phosphate (G3P) to form lysophosphatidic acid (LPA). This enzyme utilizes acyl-phosphate as fatty acyl donor, but not acyl-CoA or acyl-ACP.</text>
</comment>
<evidence type="ECO:0000256" key="10">
    <source>
        <dbReference type="HAMAP-Rule" id="MF_01043"/>
    </source>
</evidence>
<sequence length="217" mass="23366">MTTPEILLPLFLVAIAAYLIGSVSFSIIFTKLFTGKDVRDQGSGNAGTTNTLRAAGKLPALLTFAGDFLKCVAAILLARFILVLFGGAVLDTMFIAFVAGIFCILGHIYPIFFGFRGGKAVASTGALVLMVDWRLFLVAFVVFAVVFAVTHIVSISSIIGVLSVPFTTYAVATARHQYFVWLDTLFAVIVAGILIYKHRANIQRLRNGTEPKIGGKK</sequence>
<evidence type="ECO:0000256" key="2">
    <source>
        <dbReference type="ARBA" id="ARBA00022516"/>
    </source>
</evidence>
<evidence type="ECO:0000256" key="8">
    <source>
        <dbReference type="ARBA" id="ARBA00023209"/>
    </source>
</evidence>